<reference evidence="6" key="2">
    <citation type="submission" date="2015-11" db="EMBL/GenBank/DDBJ databases">
        <authorList>
            <person name="Zhang Y."/>
            <person name="Guo Z."/>
        </authorList>
    </citation>
    <scope>NUCLEOTIDE SEQUENCE</scope>
</reference>
<feature type="repeat" description="RCC1" evidence="3">
    <location>
        <begin position="176"/>
        <end position="229"/>
    </location>
</feature>
<dbReference type="GO" id="GO:0005085">
    <property type="term" value="F:guanyl-nucleotide exchange factor activity"/>
    <property type="evidence" value="ECO:0007669"/>
    <property type="project" value="TreeGrafter"/>
</dbReference>
<dbReference type="InterPro" id="IPR058923">
    <property type="entry name" value="RCC1-like_dom"/>
</dbReference>
<dbReference type="InterPro" id="IPR009091">
    <property type="entry name" value="RCC1/BLIP-II"/>
</dbReference>
<organism evidence="6 7">
    <name type="scientific">Echinococcus multilocularis</name>
    <name type="common">Fox tapeworm</name>
    <dbReference type="NCBI Taxonomy" id="6211"/>
    <lineage>
        <taxon>Eukaryota</taxon>
        <taxon>Metazoa</taxon>
        <taxon>Spiralia</taxon>
        <taxon>Lophotrochozoa</taxon>
        <taxon>Platyhelminthes</taxon>
        <taxon>Cestoda</taxon>
        <taxon>Eucestoda</taxon>
        <taxon>Cyclophyllidea</taxon>
        <taxon>Taeniidae</taxon>
        <taxon>Echinococcus</taxon>
    </lineage>
</organism>
<feature type="compositionally biased region" description="Polar residues" evidence="4">
    <location>
        <begin position="528"/>
        <end position="550"/>
    </location>
</feature>
<protein>
    <submittedName>
        <fullName evidence="6">Regulator of chromosome condensation</fullName>
    </submittedName>
</protein>
<accession>A0A068Y4U7</accession>
<proteinExistence type="predicted"/>
<dbReference type="AlphaFoldDB" id="A0A068Y4U7"/>
<dbReference type="OMA" id="RPAKLTY"/>
<dbReference type="STRING" id="6211.A0A068Y4U7"/>
<dbReference type="eggNOG" id="KOG1426">
    <property type="taxonomic scope" value="Eukaryota"/>
</dbReference>
<feature type="repeat" description="RCC1" evidence="3">
    <location>
        <begin position="46"/>
        <end position="107"/>
    </location>
</feature>
<dbReference type="InterPro" id="IPR000408">
    <property type="entry name" value="Reg_chr_condens"/>
</dbReference>
<keyword evidence="2" id="KW-0677">Repeat</keyword>
<feature type="repeat" description="RCC1" evidence="3">
    <location>
        <begin position="108"/>
        <end position="175"/>
    </location>
</feature>
<evidence type="ECO:0000256" key="3">
    <source>
        <dbReference type="PROSITE-ProRule" id="PRU00235"/>
    </source>
</evidence>
<dbReference type="InterPro" id="IPR051553">
    <property type="entry name" value="Ran_GTPase-activating"/>
</dbReference>
<feature type="domain" description="RCC1-like" evidence="5">
    <location>
        <begin position="48"/>
        <end position="495"/>
    </location>
</feature>
<name>A0A068Y4U7_ECHMU</name>
<evidence type="ECO:0000256" key="1">
    <source>
        <dbReference type="ARBA" id="ARBA00022658"/>
    </source>
</evidence>
<evidence type="ECO:0000259" key="5">
    <source>
        <dbReference type="Pfam" id="PF25390"/>
    </source>
</evidence>
<feature type="region of interest" description="Disordered" evidence="4">
    <location>
        <begin position="121"/>
        <end position="140"/>
    </location>
</feature>
<dbReference type="GO" id="GO:0005737">
    <property type="term" value="C:cytoplasm"/>
    <property type="evidence" value="ECO:0007669"/>
    <property type="project" value="TreeGrafter"/>
</dbReference>
<sequence length="668" mass="70228">MVVRSKKRRCVAPAPSALKRRRIDPFADETGAKLKNRHLNRRSTAGIVLTLGVGDTGQLGLGPDITERLKPARFSAASLSNGCLNDDVESFVQVVAGGMHTVCLTADGRVFTFGCNDEGALGRQSTDTSRQDTDGKSVDGLVEESRPGVVTFPEKDVHIIMISAGDSHTAALDNLGRVWLWGTFRGSGGAIGLTKEGEICRCPIRLETLLSVVVKIASGQDHLVCLTEEGRLLTMGCGEQGQLGRIAERFSKDGGRNGFDLLLQPGECRVRGCKRFVDVWAGGFATIARCMNSGVIYACGLNNYGQLALVKKRFVEVKKKMEIGGNTLAGTEDFVKSEQVSESMLTKRQGPLVQFMLTPANGFDPEKNWVQFAIGMHHTLALTSLGEVYAVGRSDYGRLGFTVSKSDSDVSAVPSPHVVQGPLLGRKCCWIGCGEACSFAIDDAGKAFSWGMGSSQQLAHEVEYEDAPEPGEMVGKNLLNRRVVMVDAGGQHAVMLVADPSRVKPRATKLEIEEASGKIAPPEDGKSLVTNNHTPSAPMDTTSELAVSVTNEKDSSDKPLVNSLSGSNLPPEVASTAGATVNSSSVHSCSFVASDQSSLSSAHSTDGGGSSRLGGSLFAQPVDAPLASKAGVAPAAGVNCGGSTTSTSEPSFPLTDGGSNTASPANTH</sequence>
<dbReference type="Proteomes" id="UP000017246">
    <property type="component" value="Unassembled WGS sequence"/>
</dbReference>
<feature type="repeat" description="RCC1" evidence="3">
    <location>
        <begin position="386"/>
        <end position="444"/>
    </location>
</feature>
<dbReference type="PANTHER" id="PTHR45982:SF1">
    <property type="entry name" value="REGULATOR OF CHROMOSOME CONDENSATION"/>
    <property type="match status" value="1"/>
</dbReference>
<evidence type="ECO:0000256" key="4">
    <source>
        <dbReference type="SAM" id="MobiDB-lite"/>
    </source>
</evidence>
<dbReference type="Pfam" id="PF25390">
    <property type="entry name" value="WD40_RLD"/>
    <property type="match status" value="1"/>
</dbReference>
<feature type="region of interest" description="Disordered" evidence="4">
    <location>
        <begin position="514"/>
        <end position="569"/>
    </location>
</feature>
<keyword evidence="1" id="KW-0344">Guanine-nucleotide releasing factor</keyword>
<dbReference type="OrthoDB" id="61110at2759"/>
<dbReference type="PROSITE" id="PS00626">
    <property type="entry name" value="RCC1_2"/>
    <property type="match status" value="2"/>
</dbReference>
<evidence type="ECO:0000256" key="2">
    <source>
        <dbReference type="ARBA" id="ARBA00022737"/>
    </source>
</evidence>
<feature type="compositionally biased region" description="Basic and acidic residues" evidence="4">
    <location>
        <begin position="514"/>
        <end position="526"/>
    </location>
</feature>
<dbReference type="EMBL" id="LN902843">
    <property type="protein sequence ID" value="CDS37301.1"/>
    <property type="molecule type" value="Genomic_DNA"/>
</dbReference>
<reference evidence="6" key="1">
    <citation type="journal article" date="2013" name="Nature">
        <title>The genomes of four tapeworm species reveal adaptations to parasitism.</title>
        <authorList>
            <person name="Tsai I.J."/>
            <person name="Zarowiecki M."/>
            <person name="Holroyd N."/>
            <person name="Garciarrubio A."/>
            <person name="Sanchez-Flores A."/>
            <person name="Brooks K.L."/>
            <person name="Tracey A."/>
            <person name="Bobes R.J."/>
            <person name="Fragoso G."/>
            <person name="Sciutto E."/>
            <person name="Aslett M."/>
            <person name="Beasley H."/>
            <person name="Bennett H.M."/>
            <person name="Cai J."/>
            <person name="Camicia F."/>
            <person name="Clark R."/>
            <person name="Cucher M."/>
            <person name="De Silva N."/>
            <person name="Day T.A."/>
            <person name="Deplazes P."/>
            <person name="Estrada K."/>
            <person name="Fernandez C."/>
            <person name="Holland P.W."/>
            <person name="Hou J."/>
            <person name="Hu S."/>
            <person name="Huckvale T."/>
            <person name="Hung S.S."/>
            <person name="Kamenetzky L."/>
            <person name="Keane J.A."/>
            <person name="Kiss F."/>
            <person name="Koziol U."/>
            <person name="Lambert O."/>
            <person name="Liu K."/>
            <person name="Luo X."/>
            <person name="Luo Y."/>
            <person name="Macchiaroli N."/>
            <person name="Nichol S."/>
            <person name="Paps J."/>
            <person name="Parkinson J."/>
            <person name="Pouchkina-Stantcheva N."/>
            <person name="Riddiford N."/>
            <person name="Rosenzvit M."/>
            <person name="Salinas G."/>
            <person name="Wasmuth J.D."/>
            <person name="Zamanian M."/>
            <person name="Zheng Y."/>
            <person name="Cai X."/>
            <person name="Soberon X."/>
            <person name="Olson P.D."/>
            <person name="Laclette J.P."/>
            <person name="Brehm K."/>
            <person name="Berriman M."/>
            <person name="Garciarrubio A."/>
            <person name="Bobes R.J."/>
            <person name="Fragoso G."/>
            <person name="Sanchez-Flores A."/>
            <person name="Estrada K."/>
            <person name="Cevallos M.A."/>
            <person name="Morett E."/>
            <person name="Gonzalez V."/>
            <person name="Portillo T."/>
            <person name="Ochoa-Leyva A."/>
            <person name="Jose M.V."/>
            <person name="Sciutto E."/>
            <person name="Landa A."/>
            <person name="Jimenez L."/>
            <person name="Valdes V."/>
            <person name="Carrero J.C."/>
            <person name="Larralde C."/>
            <person name="Morales-Montor J."/>
            <person name="Limon-Lason J."/>
            <person name="Soberon X."/>
            <person name="Laclette J.P."/>
        </authorList>
    </citation>
    <scope>NUCLEOTIDE SEQUENCE [LARGE SCALE GENOMIC DNA]</scope>
</reference>
<dbReference type="PANTHER" id="PTHR45982">
    <property type="entry name" value="REGULATOR OF CHROMOSOME CONDENSATION"/>
    <property type="match status" value="1"/>
</dbReference>
<evidence type="ECO:0000313" key="7">
    <source>
        <dbReference type="Proteomes" id="UP000017246"/>
    </source>
</evidence>
<dbReference type="PRINTS" id="PR00633">
    <property type="entry name" value="RCCNDNSATION"/>
</dbReference>
<feature type="repeat" description="RCC1" evidence="3">
    <location>
        <begin position="445"/>
        <end position="499"/>
    </location>
</feature>
<dbReference type="SUPFAM" id="SSF50985">
    <property type="entry name" value="RCC1/BLIP-II"/>
    <property type="match status" value="2"/>
</dbReference>
<feature type="repeat" description="RCC1" evidence="3">
    <location>
        <begin position="230"/>
        <end position="292"/>
    </location>
</feature>
<dbReference type="Gene3D" id="2.130.10.30">
    <property type="entry name" value="Regulator of chromosome condensation 1/beta-lactamase-inhibitor protein II"/>
    <property type="match status" value="1"/>
</dbReference>
<dbReference type="PROSITE" id="PS50012">
    <property type="entry name" value="RCC1_3"/>
    <property type="match status" value="6"/>
</dbReference>
<gene>
    <name evidence="6" type="ORF">EmuJ_000454100</name>
</gene>
<feature type="region of interest" description="Disordered" evidence="4">
    <location>
        <begin position="633"/>
        <end position="668"/>
    </location>
</feature>
<keyword evidence="7" id="KW-1185">Reference proteome</keyword>
<evidence type="ECO:0000313" key="6">
    <source>
        <dbReference type="EMBL" id="CDS37301.1"/>
    </source>
</evidence>
<feature type="compositionally biased region" description="Polar residues" evidence="4">
    <location>
        <begin position="657"/>
        <end position="668"/>
    </location>
</feature>
<feature type="compositionally biased region" description="Polar residues" evidence="4">
    <location>
        <begin position="641"/>
        <end position="650"/>
    </location>
</feature>